<dbReference type="InterPro" id="IPR033411">
    <property type="entry name" value="Ribonuclease_PIN"/>
</dbReference>
<dbReference type="GO" id="GO:0005730">
    <property type="term" value="C:nucleolus"/>
    <property type="evidence" value="ECO:0007669"/>
    <property type="project" value="UniProtKB-SubCell"/>
</dbReference>
<organism evidence="12 13">
    <name type="scientific">Lichtheimia corymbifera JMRC:FSU:9682</name>
    <dbReference type="NCBI Taxonomy" id="1263082"/>
    <lineage>
        <taxon>Eukaryota</taxon>
        <taxon>Fungi</taxon>
        <taxon>Fungi incertae sedis</taxon>
        <taxon>Mucoromycota</taxon>
        <taxon>Mucoromycotina</taxon>
        <taxon>Mucoromycetes</taxon>
        <taxon>Mucorales</taxon>
        <taxon>Lichtheimiaceae</taxon>
        <taxon>Lichtheimia</taxon>
    </lineage>
</organism>
<keyword evidence="2" id="KW-0540">Nuclease</keyword>
<comment type="caution">
    <text evidence="12">The sequence shown here is derived from an EMBL/GenBank/DDBJ whole genome shotgun (WGS) entry which is preliminary data.</text>
</comment>
<accession>A0A068S763</accession>
<gene>
    <name evidence="12" type="ORF">LCOR_08987.1</name>
</gene>
<evidence type="ECO:0000256" key="7">
    <source>
        <dbReference type="PIRNR" id="PIRNR037125"/>
    </source>
</evidence>
<dbReference type="AlphaFoldDB" id="A0A068S763"/>
<feature type="compositionally biased region" description="Polar residues" evidence="9">
    <location>
        <begin position="204"/>
        <end position="216"/>
    </location>
</feature>
<dbReference type="PANTHER" id="PTHR12814:SF2">
    <property type="entry name" value="RNA-BINDING PROTEIN NOB1"/>
    <property type="match status" value="1"/>
</dbReference>
<evidence type="ECO:0000313" key="12">
    <source>
        <dbReference type="EMBL" id="CDH58109.1"/>
    </source>
</evidence>
<dbReference type="PANTHER" id="PTHR12814">
    <property type="entry name" value="RNA-BINDING PROTEIN NOB1"/>
    <property type="match status" value="1"/>
</dbReference>
<sequence>MDPKIGQLVIDTNAIVHGTTLVNVAREYYTCPEVIEEIRSSHSRQYLDQLPFEIKIEDPTENAMRAVMEFSKKTGDFASLSMPDIKVMALTYTLEERTNGLDNIRSEPLRTRPTGKLPSAPPQNTAIRVQDDEDDEPSVDEDGWEIAKPKKKGHHNNKKPASKKNKKKAKPAVDVSETTEQMQNLSMKEEKEGSSKQEEKVDNQEQQPVSSANETPSAAAANDVIVEEEEDFDEDDDAGWITPENVTEHRAMEMGVRADELNNPKSLSVACMTGDFAMQNVLLQMNLSLVSTGGHRITKVKNWVLRCHACFTVTTNMEKKFCPKCGNASLQRVSCSTNSKGQVIYHLKKNFQYNLRGTKYALPTPKGGRHVNNIVLREDQREYVKAQQRKPKKALDLFDPDFIPLSGKTGGVHLGKTASNMYGTDRIGFGRKNPNASGKSRNRRK</sequence>
<evidence type="ECO:0000259" key="11">
    <source>
        <dbReference type="Pfam" id="PF17146"/>
    </source>
</evidence>
<dbReference type="Pfam" id="PF17146">
    <property type="entry name" value="PIN_6"/>
    <property type="match status" value="1"/>
</dbReference>
<feature type="region of interest" description="Disordered" evidence="9">
    <location>
        <begin position="423"/>
        <end position="445"/>
    </location>
</feature>
<feature type="binding site" evidence="8">
    <location>
        <position position="322"/>
    </location>
    <ligand>
        <name>Zn(2+)</name>
        <dbReference type="ChEBI" id="CHEBI:29105"/>
    </ligand>
</feature>
<feature type="domain" description="Ribonuclease PIN" evidence="11">
    <location>
        <begin position="8"/>
        <end position="94"/>
    </location>
</feature>
<keyword evidence="3 7" id="KW-0479">Metal-binding</keyword>
<feature type="region of interest" description="Disordered" evidence="9">
    <location>
        <begin position="103"/>
        <end position="219"/>
    </location>
</feature>
<feature type="compositionally biased region" description="Acidic residues" evidence="9">
    <location>
        <begin position="131"/>
        <end position="144"/>
    </location>
</feature>
<dbReference type="GO" id="GO:0016787">
    <property type="term" value="F:hydrolase activity"/>
    <property type="evidence" value="ECO:0007669"/>
    <property type="project" value="UniProtKB-KW"/>
</dbReference>
<keyword evidence="13" id="KW-1185">Reference proteome</keyword>
<feature type="compositionally biased region" description="Basic and acidic residues" evidence="9">
    <location>
        <begin position="187"/>
        <end position="203"/>
    </location>
</feature>
<dbReference type="VEuPathDB" id="FungiDB:LCOR_08987.1"/>
<dbReference type="CDD" id="cd09876">
    <property type="entry name" value="PIN_Nob1-like"/>
    <property type="match status" value="1"/>
</dbReference>
<evidence type="ECO:0000256" key="1">
    <source>
        <dbReference type="ARBA" id="ARBA00005858"/>
    </source>
</evidence>
<comment type="subcellular location">
    <subcellularLocation>
        <location evidence="7">Nucleus</location>
        <location evidence="7">Nucleolus</location>
    </subcellularLocation>
</comment>
<reference evidence="12" key="1">
    <citation type="submission" date="2013-08" db="EMBL/GenBank/DDBJ databases">
        <title>Gene expansion shapes genome architecture in the human pathogen Lichtheimia corymbifera: an evolutionary genomics analysis in the ancient terrestrial Mucorales (Mucoromycotina).</title>
        <authorList>
            <person name="Schwartze V.U."/>
            <person name="Winter S."/>
            <person name="Shelest E."/>
            <person name="Marcet-Houben M."/>
            <person name="Horn F."/>
            <person name="Wehner S."/>
            <person name="Hoffmann K."/>
            <person name="Riege K."/>
            <person name="Sammeth M."/>
            <person name="Nowrousian M."/>
            <person name="Valiante V."/>
            <person name="Linde J."/>
            <person name="Jacobsen I.D."/>
            <person name="Marz M."/>
            <person name="Brakhage A.A."/>
            <person name="Gabaldon T."/>
            <person name="Bocker S."/>
            <person name="Voigt K."/>
        </authorList>
    </citation>
    <scope>NUCLEOTIDE SEQUENCE [LARGE SCALE GENOMIC DNA]</scope>
    <source>
        <strain evidence="12">FSU 9682</strain>
    </source>
</reference>
<dbReference type="InterPro" id="IPR014881">
    <property type="entry name" value="NOB1_Zn-bd"/>
</dbReference>
<dbReference type="FunFam" id="3.40.50.1010:FF:000020">
    <property type="entry name" value="20S-pre-rRNA D-site endonuclease NOB1"/>
    <property type="match status" value="1"/>
</dbReference>
<evidence type="ECO:0000256" key="3">
    <source>
        <dbReference type="ARBA" id="ARBA00022723"/>
    </source>
</evidence>
<dbReference type="InterPro" id="IPR017117">
    <property type="entry name" value="Nob1_euk"/>
</dbReference>
<evidence type="ECO:0000259" key="10">
    <source>
        <dbReference type="Pfam" id="PF08772"/>
    </source>
</evidence>
<feature type="domain" description="Nin one binding (NOB1) Zn-ribbon-like" evidence="10">
    <location>
        <begin position="297"/>
        <end position="368"/>
    </location>
</feature>
<dbReference type="Proteomes" id="UP000027586">
    <property type="component" value="Unassembled WGS sequence"/>
</dbReference>
<evidence type="ECO:0000256" key="2">
    <source>
        <dbReference type="ARBA" id="ARBA00022722"/>
    </source>
</evidence>
<feature type="binding site" evidence="8">
    <location>
        <position position="325"/>
    </location>
    <ligand>
        <name>Zn(2+)</name>
        <dbReference type="ChEBI" id="CHEBI:29105"/>
    </ligand>
</feature>
<feature type="binding site" evidence="8">
    <location>
        <position position="310"/>
    </location>
    <ligand>
        <name>Zn(2+)</name>
        <dbReference type="ChEBI" id="CHEBI:29105"/>
    </ligand>
</feature>
<keyword evidence="5 7" id="KW-0862">Zinc</keyword>
<evidence type="ECO:0000256" key="5">
    <source>
        <dbReference type="ARBA" id="ARBA00022833"/>
    </source>
</evidence>
<dbReference type="GO" id="GO:0030490">
    <property type="term" value="P:maturation of SSU-rRNA"/>
    <property type="evidence" value="ECO:0007669"/>
    <property type="project" value="TreeGrafter"/>
</dbReference>
<dbReference type="InterPro" id="IPR039907">
    <property type="entry name" value="NOB1"/>
</dbReference>
<dbReference type="GO" id="GO:0030688">
    <property type="term" value="C:preribosome, small subunit precursor"/>
    <property type="evidence" value="ECO:0007669"/>
    <property type="project" value="TreeGrafter"/>
</dbReference>
<evidence type="ECO:0000256" key="6">
    <source>
        <dbReference type="ARBA" id="ARBA00023242"/>
    </source>
</evidence>
<evidence type="ECO:0000313" key="13">
    <source>
        <dbReference type="Proteomes" id="UP000027586"/>
    </source>
</evidence>
<name>A0A068S763_9FUNG</name>
<dbReference type="OrthoDB" id="446759at2759"/>
<dbReference type="SUPFAM" id="SSF144206">
    <property type="entry name" value="NOB1 zinc finger-like"/>
    <property type="match status" value="1"/>
</dbReference>
<protein>
    <recommendedName>
        <fullName evidence="7">20S-pre-rRNA D-site endonuclease NOB1</fullName>
    </recommendedName>
</protein>
<keyword evidence="4" id="KW-0378">Hydrolase</keyword>
<dbReference type="GO" id="GO:0004521">
    <property type="term" value="F:RNA endonuclease activity"/>
    <property type="evidence" value="ECO:0007669"/>
    <property type="project" value="UniProtKB-UniRule"/>
</dbReference>
<evidence type="ECO:0000256" key="4">
    <source>
        <dbReference type="ARBA" id="ARBA00022801"/>
    </source>
</evidence>
<feature type="binding site" evidence="8">
    <location>
        <position position="307"/>
    </location>
    <ligand>
        <name>Zn(2+)</name>
        <dbReference type="ChEBI" id="CHEBI:29105"/>
    </ligand>
</feature>
<dbReference type="STRING" id="1263082.A0A068S763"/>
<dbReference type="Gene3D" id="6.20.210.10">
    <property type="entry name" value="Nin one binding (NOB1), Zn-ribbon-like"/>
    <property type="match status" value="1"/>
</dbReference>
<keyword evidence="6 7" id="KW-0539">Nucleus</keyword>
<dbReference type="InterPro" id="IPR036283">
    <property type="entry name" value="NOB1_Zf-like_sf"/>
</dbReference>
<feature type="compositionally biased region" description="Basic residues" evidence="9">
    <location>
        <begin position="149"/>
        <end position="170"/>
    </location>
</feature>
<dbReference type="Gene3D" id="3.40.50.1010">
    <property type="entry name" value="5'-nuclease"/>
    <property type="match status" value="1"/>
</dbReference>
<keyword evidence="12" id="KW-0255">Endonuclease</keyword>
<comment type="function">
    <text evidence="7">Required for the synthesis of 40S ribosome subunits. Has a role in processing 20S pre-rRNA into the mature 18S rRNA, where it is required for cleavage at the 3' end of the mature 18S rRNA (D-site). Accompanies the 20S pre-rRNA from the nucleus to the cytoplasm.</text>
</comment>
<dbReference type="PIRSF" id="PIRSF037125">
    <property type="entry name" value="D-site_20S_pre-rRNA_nuclease"/>
    <property type="match status" value="1"/>
</dbReference>
<dbReference type="GO" id="GO:0046872">
    <property type="term" value="F:metal ion binding"/>
    <property type="evidence" value="ECO:0007669"/>
    <property type="project" value="UniProtKB-UniRule"/>
</dbReference>
<comment type="similarity">
    <text evidence="1 7">Belongs to the NOB1 family.</text>
</comment>
<dbReference type="GO" id="GO:0005737">
    <property type="term" value="C:cytoplasm"/>
    <property type="evidence" value="ECO:0007669"/>
    <property type="project" value="UniProtKB-ARBA"/>
</dbReference>
<proteinExistence type="inferred from homology"/>
<feature type="compositionally biased region" description="Polar residues" evidence="9">
    <location>
        <begin position="176"/>
        <end position="185"/>
    </location>
</feature>
<evidence type="ECO:0000256" key="9">
    <source>
        <dbReference type="SAM" id="MobiDB-lite"/>
    </source>
</evidence>
<evidence type="ECO:0000256" key="8">
    <source>
        <dbReference type="PIRSR" id="PIRSR037125-1"/>
    </source>
</evidence>
<dbReference type="Pfam" id="PF08772">
    <property type="entry name" value="Zn_ribbon_NOB1"/>
    <property type="match status" value="1"/>
</dbReference>
<dbReference type="EMBL" id="CBTN010000052">
    <property type="protein sequence ID" value="CDH58109.1"/>
    <property type="molecule type" value="Genomic_DNA"/>
</dbReference>